<comment type="caution">
    <text evidence="2">The sequence shown here is derived from an EMBL/GenBank/DDBJ whole genome shotgun (WGS) entry which is preliminary data.</text>
</comment>
<name>X1K2D8_9ZZZZ</name>
<evidence type="ECO:0000313" key="2">
    <source>
        <dbReference type="EMBL" id="GAH87840.1"/>
    </source>
</evidence>
<dbReference type="InterPro" id="IPR010985">
    <property type="entry name" value="Ribbon_hlx_hlx"/>
</dbReference>
<evidence type="ECO:0000259" key="1">
    <source>
        <dbReference type="Pfam" id="PF01402"/>
    </source>
</evidence>
<accession>X1K2D8</accession>
<dbReference type="InterPro" id="IPR002145">
    <property type="entry name" value="CopG"/>
</dbReference>
<dbReference type="EMBL" id="BARU01037422">
    <property type="protein sequence ID" value="GAH87840.1"/>
    <property type="molecule type" value="Genomic_DNA"/>
</dbReference>
<dbReference type="GO" id="GO:0006355">
    <property type="term" value="P:regulation of DNA-templated transcription"/>
    <property type="evidence" value="ECO:0007669"/>
    <property type="project" value="InterPro"/>
</dbReference>
<dbReference type="InterPro" id="IPR013321">
    <property type="entry name" value="Arc_rbn_hlx_hlx"/>
</dbReference>
<dbReference type="AlphaFoldDB" id="X1K2D8"/>
<proteinExistence type="predicted"/>
<dbReference type="Gene3D" id="1.10.1220.10">
    <property type="entry name" value="Met repressor-like"/>
    <property type="match status" value="1"/>
</dbReference>
<dbReference type="Pfam" id="PF01402">
    <property type="entry name" value="RHH_1"/>
    <property type="match status" value="1"/>
</dbReference>
<sequence>MATTINISLDEEYIRKLDKIAEKTYRKRSELIRKWIDENEVKKTDE</sequence>
<protein>
    <recommendedName>
        <fullName evidence="1">Ribbon-helix-helix protein CopG domain-containing protein</fullName>
    </recommendedName>
</protein>
<reference evidence="2" key="1">
    <citation type="journal article" date="2014" name="Front. Microbiol.">
        <title>High frequency of phylogenetically diverse reductive dehalogenase-homologous genes in deep subseafloor sedimentary metagenomes.</title>
        <authorList>
            <person name="Kawai M."/>
            <person name="Futagami T."/>
            <person name="Toyoda A."/>
            <person name="Takaki Y."/>
            <person name="Nishi S."/>
            <person name="Hori S."/>
            <person name="Arai W."/>
            <person name="Tsubouchi T."/>
            <person name="Morono Y."/>
            <person name="Uchiyama I."/>
            <person name="Ito T."/>
            <person name="Fujiyama A."/>
            <person name="Inagaki F."/>
            <person name="Takami H."/>
        </authorList>
    </citation>
    <scope>NUCLEOTIDE SEQUENCE</scope>
    <source>
        <strain evidence="2">Expedition CK06-06</strain>
    </source>
</reference>
<organism evidence="2">
    <name type="scientific">marine sediment metagenome</name>
    <dbReference type="NCBI Taxonomy" id="412755"/>
    <lineage>
        <taxon>unclassified sequences</taxon>
        <taxon>metagenomes</taxon>
        <taxon>ecological metagenomes</taxon>
    </lineage>
</organism>
<feature type="domain" description="Ribbon-helix-helix protein CopG" evidence="1">
    <location>
        <begin position="5"/>
        <end position="36"/>
    </location>
</feature>
<dbReference type="SUPFAM" id="SSF47598">
    <property type="entry name" value="Ribbon-helix-helix"/>
    <property type="match status" value="1"/>
</dbReference>
<gene>
    <name evidence="2" type="ORF">S03H2_58322</name>
</gene>